<organism evidence="7 8">
    <name type="scientific">Paraburkholderia dipogonis</name>
    <dbReference type="NCBI Taxonomy" id="1211383"/>
    <lineage>
        <taxon>Bacteria</taxon>
        <taxon>Pseudomonadati</taxon>
        <taxon>Pseudomonadota</taxon>
        <taxon>Betaproteobacteria</taxon>
        <taxon>Burkholderiales</taxon>
        <taxon>Burkholderiaceae</taxon>
        <taxon>Paraburkholderia</taxon>
    </lineage>
</organism>
<evidence type="ECO:0000256" key="5">
    <source>
        <dbReference type="SAM" id="Phobius"/>
    </source>
</evidence>
<name>A0A4Y8MK23_9BURK</name>
<dbReference type="SUPFAM" id="SSF103473">
    <property type="entry name" value="MFS general substrate transporter"/>
    <property type="match status" value="1"/>
</dbReference>
<dbReference type="GO" id="GO:0022857">
    <property type="term" value="F:transmembrane transporter activity"/>
    <property type="evidence" value="ECO:0007669"/>
    <property type="project" value="InterPro"/>
</dbReference>
<evidence type="ECO:0000256" key="1">
    <source>
        <dbReference type="ARBA" id="ARBA00004141"/>
    </source>
</evidence>
<dbReference type="RefSeq" id="WP_134466347.1">
    <property type="nucleotide sequence ID" value="NZ_JBHMFL010000148.1"/>
</dbReference>
<dbReference type="InterPro" id="IPR020846">
    <property type="entry name" value="MFS_dom"/>
</dbReference>
<comment type="subcellular location">
    <subcellularLocation>
        <location evidence="1">Membrane</location>
        <topology evidence="1">Multi-pass membrane protein</topology>
    </subcellularLocation>
</comment>
<evidence type="ECO:0000313" key="7">
    <source>
        <dbReference type="EMBL" id="TFE37830.1"/>
    </source>
</evidence>
<feature type="transmembrane region" description="Helical" evidence="5">
    <location>
        <begin position="391"/>
        <end position="411"/>
    </location>
</feature>
<dbReference type="PANTHER" id="PTHR11662:SF399">
    <property type="entry name" value="FI19708P1-RELATED"/>
    <property type="match status" value="1"/>
</dbReference>
<accession>A0A4Y8MK23</accession>
<feature type="transmembrane region" description="Helical" evidence="5">
    <location>
        <begin position="12"/>
        <end position="30"/>
    </location>
</feature>
<keyword evidence="4 5" id="KW-0472">Membrane</keyword>
<feature type="transmembrane region" description="Helical" evidence="5">
    <location>
        <begin position="231"/>
        <end position="257"/>
    </location>
</feature>
<dbReference type="InterPro" id="IPR036259">
    <property type="entry name" value="MFS_trans_sf"/>
</dbReference>
<dbReference type="CDD" id="cd17319">
    <property type="entry name" value="MFS_ExuT_GudP_like"/>
    <property type="match status" value="1"/>
</dbReference>
<feature type="transmembrane region" description="Helical" evidence="5">
    <location>
        <begin position="357"/>
        <end position="379"/>
    </location>
</feature>
<dbReference type="Proteomes" id="UP000297385">
    <property type="component" value="Unassembled WGS sequence"/>
</dbReference>
<dbReference type="Pfam" id="PF07690">
    <property type="entry name" value="MFS_1"/>
    <property type="match status" value="1"/>
</dbReference>
<dbReference type="EMBL" id="SNVI01000005">
    <property type="protein sequence ID" value="TFE37830.1"/>
    <property type="molecule type" value="Genomic_DNA"/>
</dbReference>
<dbReference type="AlphaFoldDB" id="A0A4Y8MK23"/>
<gene>
    <name evidence="7" type="ORF">E2553_41370</name>
</gene>
<dbReference type="GO" id="GO:0016020">
    <property type="term" value="C:membrane"/>
    <property type="evidence" value="ECO:0007669"/>
    <property type="project" value="UniProtKB-SubCell"/>
</dbReference>
<evidence type="ECO:0000256" key="4">
    <source>
        <dbReference type="ARBA" id="ARBA00023136"/>
    </source>
</evidence>
<dbReference type="GeneID" id="97310729"/>
<feature type="transmembrane region" description="Helical" evidence="5">
    <location>
        <begin position="327"/>
        <end position="345"/>
    </location>
</feature>
<evidence type="ECO:0000256" key="2">
    <source>
        <dbReference type="ARBA" id="ARBA00022692"/>
    </source>
</evidence>
<keyword evidence="3 5" id="KW-1133">Transmembrane helix</keyword>
<feature type="transmembrane region" description="Helical" evidence="5">
    <location>
        <begin position="171"/>
        <end position="191"/>
    </location>
</feature>
<feature type="transmembrane region" description="Helical" evidence="5">
    <location>
        <begin position="42"/>
        <end position="63"/>
    </location>
</feature>
<feature type="transmembrane region" description="Helical" evidence="5">
    <location>
        <begin position="300"/>
        <end position="320"/>
    </location>
</feature>
<proteinExistence type="predicted"/>
<sequence length="426" mass="46091">MLEHSKLDVPRRRWYVVGTLLFLIYMICFADRSNIGVAAPEMVRDLHLSGAVTGTLLSAFFWGYVLTQLPGGWLANTIGPKRVIVGALCVVGVTGCMTGFVDHLPFLIGVRFVMGLGEGVIWPSFAIMFLNWFPQSERGRAVSLSQYTLPLSSVIMAPLAGWMIREFHWRIMFVMQGIPALILAVVVWAIVTEDPVEDKSLSPAERDYIVAHRGGEDVESRPFSEVFRSPIVWGLCLTYFLWVTGLYAFGMWVPTVVKQLSADMGMDTVGWLTAIPYAFATLGMYLVARAADRSNLSRGWYVAGALGLAGFALLAQHFMAGALTTNMVMLTLAGVGIFSALGAWWSWALAIVPRNQAAPAVGLVNLCGNAGGICGPLVVGFAANGGKASDGFFLIGFALLLGSLFAVLLAVKNPETLPVKVSHVLH</sequence>
<feature type="transmembrane region" description="Helical" evidence="5">
    <location>
        <begin position="83"/>
        <end position="101"/>
    </location>
</feature>
<evidence type="ECO:0000256" key="3">
    <source>
        <dbReference type="ARBA" id="ARBA00022989"/>
    </source>
</evidence>
<evidence type="ECO:0000313" key="8">
    <source>
        <dbReference type="Proteomes" id="UP000297385"/>
    </source>
</evidence>
<feature type="transmembrane region" description="Helical" evidence="5">
    <location>
        <begin position="144"/>
        <end position="164"/>
    </location>
</feature>
<dbReference type="Gene3D" id="1.20.1250.20">
    <property type="entry name" value="MFS general substrate transporter like domains"/>
    <property type="match status" value="2"/>
</dbReference>
<dbReference type="PANTHER" id="PTHR11662">
    <property type="entry name" value="SOLUTE CARRIER FAMILY 17"/>
    <property type="match status" value="1"/>
</dbReference>
<reference evidence="7 8" key="1">
    <citation type="submission" date="2019-03" db="EMBL/GenBank/DDBJ databases">
        <title>Complete Genome Sequence of Paraburkholderia dipogonis ICMP 19430T, a Nitrogen-fixing Symbiont of the South African Invasive Legume Dipogon lignosus in New Zealand.</title>
        <authorList>
            <person name="De Meyer S.E."/>
        </authorList>
    </citation>
    <scope>NUCLEOTIDE SEQUENCE [LARGE SCALE GENOMIC DNA]</scope>
    <source>
        <strain evidence="7 8">ICMP 19430</strain>
    </source>
</reference>
<dbReference type="PROSITE" id="PS50850">
    <property type="entry name" value="MFS"/>
    <property type="match status" value="1"/>
</dbReference>
<dbReference type="InterPro" id="IPR050382">
    <property type="entry name" value="MFS_Na/Anion_cotransporter"/>
</dbReference>
<protein>
    <submittedName>
        <fullName evidence="7">MFS transporter</fullName>
    </submittedName>
</protein>
<comment type="caution">
    <text evidence="7">The sequence shown here is derived from an EMBL/GenBank/DDBJ whole genome shotgun (WGS) entry which is preliminary data.</text>
</comment>
<feature type="transmembrane region" description="Helical" evidence="5">
    <location>
        <begin position="269"/>
        <end position="288"/>
    </location>
</feature>
<evidence type="ECO:0000259" key="6">
    <source>
        <dbReference type="PROSITE" id="PS50850"/>
    </source>
</evidence>
<feature type="transmembrane region" description="Helical" evidence="5">
    <location>
        <begin position="113"/>
        <end position="132"/>
    </location>
</feature>
<feature type="domain" description="Major facilitator superfamily (MFS) profile" evidence="6">
    <location>
        <begin position="17"/>
        <end position="414"/>
    </location>
</feature>
<dbReference type="InterPro" id="IPR011701">
    <property type="entry name" value="MFS"/>
</dbReference>
<keyword evidence="2 5" id="KW-0812">Transmembrane</keyword>